<reference evidence="1" key="2">
    <citation type="journal article" date="2015" name="Data Brief">
        <title>Shoot transcriptome of the giant reed, Arundo donax.</title>
        <authorList>
            <person name="Barrero R.A."/>
            <person name="Guerrero F.D."/>
            <person name="Moolhuijzen P."/>
            <person name="Goolsby J.A."/>
            <person name="Tidwell J."/>
            <person name="Bellgard S.E."/>
            <person name="Bellgard M.I."/>
        </authorList>
    </citation>
    <scope>NUCLEOTIDE SEQUENCE</scope>
    <source>
        <tissue evidence="1">Shoot tissue taken approximately 20 cm above the soil surface</tissue>
    </source>
</reference>
<protein>
    <submittedName>
        <fullName evidence="1">Uncharacterized protein</fullName>
    </submittedName>
</protein>
<reference evidence="1" key="1">
    <citation type="submission" date="2014-09" db="EMBL/GenBank/DDBJ databases">
        <authorList>
            <person name="Magalhaes I.L.F."/>
            <person name="Oliveira U."/>
            <person name="Santos F.R."/>
            <person name="Vidigal T.H.D.A."/>
            <person name="Brescovit A.D."/>
            <person name="Santos A.J."/>
        </authorList>
    </citation>
    <scope>NUCLEOTIDE SEQUENCE</scope>
    <source>
        <tissue evidence="1">Shoot tissue taken approximately 20 cm above the soil surface</tissue>
    </source>
</reference>
<sequence length="57" mass="6743">MHNFLMLHHCSVVRLHNRIMWEFSVASLSIYQFLCWGSATIQQFECYYVSCNIISSP</sequence>
<organism evidence="1">
    <name type="scientific">Arundo donax</name>
    <name type="common">Giant reed</name>
    <name type="synonym">Donax arundinaceus</name>
    <dbReference type="NCBI Taxonomy" id="35708"/>
    <lineage>
        <taxon>Eukaryota</taxon>
        <taxon>Viridiplantae</taxon>
        <taxon>Streptophyta</taxon>
        <taxon>Embryophyta</taxon>
        <taxon>Tracheophyta</taxon>
        <taxon>Spermatophyta</taxon>
        <taxon>Magnoliopsida</taxon>
        <taxon>Liliopsida</taxon>
        <taxon>Poales</taxon>
        <taxon>Poaceae</taxon>
        <taxon>PACMAD clade</taxon>
        <taxon>Arundinoideae</taxon>
        <taxon>Arundineae</taxon>
        <taxon>Arundo</taxon>
    </lineage>
</organism>
<name>A0A0A9CLY1_ARUDO</name>
<dbReference type="EMBL" id="GBRH01225378">
    <property type="protein sequence ID" value="JAD72517.1"/>
    <property type="molecule type" value="Transcribed_RNA"/>
</dbReference>
<evidence type="ECO:0000313" key="1">
    <source>
        <dbReference type="EMBL" id="JAD72517.1"/>
    </source>
</evidence>
<accession>A0A0A9CLY1</accession>
<dbReference type="AlphaFoldDB" id="A0A0A9CLY1"/>
<proteinExistence type="predicted"/>